<protein>
    <submittedName>
        <fullName evidence="2">Aspartyl/glutamyl-tRNA(Asn/Gln) amidotransferase subunit B</fullName>
    </submittedName>
</protein>
<reference evidence="2" key="2">
    <citation type="submission" date="2014-07" db="EMBL/GenBank/DDBJ databases">
        <authorList>
            <person name="Hull J."/>
        </authorList>
    </citation>
    <scope>NUCLEOTIDE SEQUENCE</scope>
</reference>
<name>A0A0A9XMV6_LYGHE</name>
<gene>
    <name evidence="2" type="primary">gatB_1</name>
    <name evidence="2" type="ORF">CM83_26867</name>
</gene>
<evidence type="ECO:0000313" key="2">
    <source>
        <dbReference type="EMBL" id="JAG18455.1"/>
    </source>
</evidence>
<evidence type="ECO:0000256" key="1">
    <source>
        <dbReference type="SAM" id="MobiDB-lite"/>
    </source>
</evidence>
<dbReference type="GO" id="GO:0016740">
    <property type="term" value="F:transferase activity"/>
    <property type="evidence" value="ECO:0007669"/>
    <property type="project" value="UniProtKB-KW"/>
</dbReference>
<accession>A0A0A9XMV6</accession>
<sequence length="107" mass="12303">MYHQWHTIKLAVDGNHSPLVRHRHQVTPSIWNSDGSPRRYVVEQKHGTMEEDWKHGGRGKAGGSTSSMEDFDRGSMIEDPCKDWVSSSSRMSLFLCVLLEDFQLLFL</sequence>
<organism evidence="2">
    <name type="scientific">Lygus hesperus</name>
    <name type="common">Western plant bug</name>
    <dbReference type="NCBI Taxonomy" id="30085"/>
    <lineage>
        <taxon>Eukaryota</taxon>
        <taxon>Metazoa</taxon>
        <taxon>Ecdysozoa</taxon>
        <taxon>Arthropoda</taxon>
        <taxon>Hexapoda</taxon>
        <taxon>Insecta</taxon>
        <taxon>Pterygota</taxon>
        <taxon>Neoptera</taxon>
        <taxon>Paraneoptera</taxon>
        <taxon>Hemiptera</taxon>
        <taxon>Heteroptera</taxon>
        <taxon>Panheteroptera</taxon>
        <taxon>Cimicomorpha</taxon>
        <taxon>Miridae</taxon>
        <taxon>Mirini</taxon>
        <taxon>Lygus</taxon>
    </lineage>
</organism>
<reference evidence="2" key="1">
    <citation type="journal article" date="2014" name="PLoS ONE">
        <title>Transcriptome-Based Identification of ABC Transporters in the Western Tarnished Plant Bug Lygus hesperus.</title>
        <authorList>
            <person name="Hull J.J."/>
            <person name="Chaney K."/>
            <person name="Geib S.M."/>
            <person name="Fabrick J.A."/>
            <person name="Brent C.S."/>
            <person name="Walsh D."/>
            <person name="Lavine L.C."/>
        </authorList>
    </citation>
    <scope>NUCLEOTIDE SEQUENCE</scope>
</reference>
<proteinExistence type="predicted"/>
<dbReference type="AlphaFoldDB" id="A0A0A9XMV6"/>
<keyword evidence="2" id="KW-0808">Transferase</keyword>
<dbReference type="EMBL" id="GBHO01025149">
    <property type="protein sequence ID" value="JAG18455.1"/>
    <property type="molecule type" value="Transcribed_RNA"/>
</dbReference>
<feature type="region of interest" description="Disordered" evidence="1">
    <location>
        <begin position="51"/>
        <end position="74"/>
    </location>
</feature>